<reference evidence="2" key="1">
    <citation type="journal article" date="2021" name="PeerJ">
        <title>Extensive microbial diversity within the chicken gut microbiome revealed by metagenomics and culture.</title>
        <authorList>
            <person name="Gilroy R."/>
            <person name="Ravi A."/>
            <person name="Getino M."/>
            <person name="Pursley I."/>
            <person name="Horton D.L."/>
            <person name="Alikhan N.F."/>
            <person name="Baker D."/>
            <person name="Gharbi K."/>
            <person name="Hall N."/>
            <person name="Watson M."/>
            <person name="Adriaenssens E.M."/>
            <person name="Foster-Nyarko E."/>
            <person name="Jarju S."/>
            <person name="Secka A."/>
            <person name="Antonio M."/>
            <person name="Oren A."/>
            <person name="Chaudhuri R.R."/>
            <person name="La Ragione R."/>
            <person name="Hildebrand F."/>
            <person name="Pallen M.J."/>
        </authorList>
    </citation>
    <scope>NUCLEOTIDE SEQUENCE</scope>
    <source>
        <strain evidence="2">ChiHjej10B9-743</strain>
    </source>
</reference>
<dbReference type="Pfam" id="PF04326">
    <property type="entry name" value="SLFN_AlbA_2"/>
    <property type="match status" value="1"/>
</dbReference>
<sequence length="489" mass="54088">MPSRPKEYYRGLVLELAKMPAETEWVEFKTNNAQPERIARYVSALSNSAALCGRPMGYLVWGVDDSTHEIVGTTFAYRSAKKGGEELEAWLTRMVNPPIGFSFHEVELDDGSHVTVLEVPAARTEPTRFESVAYVRVGSSVKPLVGLRDTEARLWRTFETVAPEMRPAATSVGDAGLSELLDFSGYYRALSQPMPGSRGKILDDLEGEGFVRRNDGGSWDVTNLGALSIAFDLGKFDGLARRAVRVIQYSGTSRADEGKREWEFPAGYATSFDEIVRHVMAITPQRESIDGAIRRQETAFPEIAVRELLANAMVHQDIEQRGTNPMVEVFDNRVEFSNAGGPLVDIVRIVDTVPVSRNESLAGFMRKCGICEERGSGFDKVVEATCENELVAPIVQDQGGRFTKVVLFSRIPFELTTKADRIRTCYMQACLAYVNFSVIGNSDVRRAFGLGGNKSQATRIIKDTLAAGLIKPVDSAAAPRYVRYIPFWG</sequence>
<dbReference type="Pfam" id="PF13749">
    <property type="entry name" value="HATPase_c_4"/>
    <property type="match status" value="1"/>
</dbReference>
<evidence type="ECO:0000313" key="2">
    <source>
        <dbReference type="EMBL" id="HIY79712.1"/>
    </source>
</evidence>
<dbReference type="PANTHER" id="PTHR30595">
    <property type="entry name" value="GLPR-RELATED TRANSCRIPTIONAL REPRESSOR"/>
    <property type="match status" value="1"/>
</dbReference>
<protein>
    <submittedName>
        <fullName evidence="2">DNA binding domain-containing protein</fullName>
    </submittedName>
</protein>
<dbReference type="EMBL" id="DXCP01000034">
    <property type="protein sequence ID" value="HIY79712.1"/>
    <property type="molecule type" value="Genomic_DNA"/>
</dbReference>
<gene>
    <name evidence="2" type="ORF">IAA42_04665</name>
</gene>
<evidence type="ECO:0000313" key="3">
    <source>
        <dbReference type="Proteomes" id="UP000824133"/>
    </source>
</evidence>
<feature type="domain" description="Schlafen AlbA-2" evidence="1">
    <location>
        <begin position="22"/>
        <end position="144"/>
    </location>
</feature>
<evidence type="ECO:0000259" key="1">
    <source>
        <dbReference type="Pfam" id="PF04326"/>
    </source>
</evidence>
<comment type="caution">
    <text evidence="2">The sequence shown here is derived from an EMBL/GenBank/DDBJ whole genome shotgun (WGS) entry which is preliminary data.</text>
</comment>
<dbReference type="Gene3D" id="3.30.565.60">
    <property type="match status" value="1"/>
</dbReference>
<proteinExistence type="predicted"/>
<dbReference type="PANTHER" id="PTHR30595:SF6">
    <property type="entry name" value="SCHLAFEN ALBA-2 DOMAIN-CONTAINING PROTEIN"/>
    <property type="match status" value="1"/>
</dbReference>
<accession>A0A9D2CI24</accession>
<dbReference type="InterPro" id="IPR038461">
    <property type="entry name" value="Schlafen_AlbA_2_dom_sf"/>
</dbReference>
<dbReference type="InterPro" id="IPR007421">
    <property type="entry name" value="Schlafen_AlbA_2_dom"/>
</dbReference>
<dbReference type="InterPro" id="IPR038475">
    <property type="entry name" value="RecG_C_sf"/>
</dbReference>
<dbReference type="Proteomes" id="UP000824133">
    <property type="component" value="Unassembled WGS sequence"/>
</dbReference>
<reference evidence="2" key="2">
    <citation type="submission" date="2021-04" db="EMBL/GenBank/DDBJ databases">
        <authorList>
            <person name="Gilroy R."/>
        </authorList>
    </citation>
    <scope>NUCLEOTIDE SEQUENCE</scope>
    <source>
        <strain evidence="2">ChiHjej10B9-743</strain>
    </source>
</reference>
<dbReference type="AlphaFoldDB" id="A0A9D2CI24"/>
<dbReference type="Gene3D" id="3.30.950.30">
    <property type="entry name" value="Schlafen, AAA domain"/>
    <property type="match status" value="1"/>
</dbReference>
<organism evidence="2 3">
    <name type="scientific">Candidatus Olsenella excrementavium</name>
    <dbReference type="NCBI Taxonomy" id="2838709"/>
    <lineage>
        <taxon>Bacteria</taxon>
        <taxon>Bacillati</taxon>
        <taxon>Actinomycetota</taxon>
        <taxon>Coriobacteriia</taxon>
        <taxon>Coriobacteriales</taxon>
        <taxon>Atopobiaceae</taxon>
        <taxon>Olsenella</taxon>
    </lineage>
</organism>
<name>A0A9D2CI24_9ACTN</name>